<reference evidence="1 2" key="1">
    <citation type="submission" date="2022-03" db="EMBL/GenBank/DDBJ databases">
        <title>Novel taxa within the pig intestine.</title>
        <authorList>
            <person name="Wylensek D."/>
            <person name="Bishof K."/>
            <person name="Afrizal A."/>
            <person name="Clavel T."/>
        </authorList>
    </citation>
    <scope>NUCLEOTIDE SEQUENCE [LARGE SCALE GENOMIC DNA]</scope>
    <source>
        <strain evidence="1 2">CLA-KB-P133</strain>
    </source>
</reference>
<gene>
    <name evidence="1" type="ORF">MOZ60_00425</name>
</gene>
<evidence type="ECO:0000313" key="2">
    <source>
        <dbReference type="Proteomes" id="UP001286174"/>
    </source>
</evidence>
<name>A0AB35U2S7_9FIRM</name>
<dbReference type="InterPro" id="IPR023214">
    <property type="entry name" value="HAD_sf"/>
</dbReference>
<dbReference type="Gene3D" id="3.30.1240.10">
    <property type="match status" value="1"/>
</dbReference>
<proteinExistence type="predicted"/>
<dbReference type="SFLD" id="SFLDS00003">
    <property type="entry name" value="Haloacid_Dehalogenase"/>
    <property type="match status" value="1"/>
</dbReference>
<dbReference type="InterPro" id="IPR036412">
    <property type="entry name" value="HAD-like_sf"/>
</dbReference>
<dbReference type="PROSITE" id="PS01229">
    <property type="entry name" value="COF_2"/>
    <property type="match status" value="1"/>
</dbReference>
<comment type="caution">
    <text evidence="1">The sequence shown here is derived from an EMBL/GenBank/DDBJ whole genome shotgun (WGS) entry which is preliminary data.</text>
</comment>
<dbReference type="RefSeq" id="WP_370595249.1">
    <property type="nucleotide sequence ID" value="NZ_JALBUR010000001.1"/>
</dbReference>
<protein>
    <submittedName>
        <fullName evidence="1">Cof-type HAD-IIB family hydrolase</fullName>
    </submittedName>
</protein>
<sequence>MKENVSNIRLIVCDIDNTLLPAGHDALSRYTVKALHKAMDNGYQLMICTGRHYTFIPPSFFDDLPMDIIGTINGACLVDRSGKVIDKHPMSLEDMNAITNLCIAHDIGLGFKFEDAIVTYANYDKFMKGYVRNPREWKLVINDDEKRTHHLTAGTPLGTFIIGDESVIEPFSHTLPDLIFAWSQRDGYDVFSRNVTKATAVQRVLDDEGLSWDNVLAFGDAGNDIPFIEKAGIGVALGNARDGVKEHADLSADLCENDGVAKMLEQLGII</sequence>
<dbReference type="GO" id="GO:0005829">
    <property type="term" value="C:cytosol"/>
    <property type="evidence" value="ECO:0007669"/>
    <property type="project" value="TreeGrafter"/>
</dbReference>
<dbReference type="InterPro" id="IPR000150">
    <property type="entry name" value="Cof"/>
</dbReference>
<dbReference type="Pfam" id="PF08282">
    <property type="entry name" value="Hydrolase_3"/>
    <property type="match status" value="1"/>
</dbReference>
<dbReference type="SUPFAM" id="SSF56784">
    <property type="entry name" value="HAD-like"/>
    <property type="match status" value="1"/>
</dbReference>
<dbReference type="AlphaFoldDB" id="A0AB35U2S7"/>
<keyword evidence="2" id="KW-1185">Reference proteome</keyword>
<dbReference type="EMBL" id="JALBUR010000001">
    <property type="protein sequence ID" value="MDX8418552.1"/>
    <property type="molecule type" value="Genomic_DNA"/>
</dbReference>
<dbReference type="PANTHER" id="PTHR10000:SF8">
    <property type="entry name" value="HAD SUPERFAMILY HYDROLASE-LIKE, TYPE 3"/>
    <property type="match status" value="1"/>
</dbReference>
<dbReference type="GO" id="GO:0000287">
    <property type="term" value="F:magnesium ion binding"/>
    <property type="evidence" value="ECO:0007669"/>
    <property type="project" value="TreeGrafter"/>
</dbReference>
<dbReference type="NCBIfam" id="TIGR00099">
    <property type="entry name" value="Cof-subfamily"/>
    <property type="match status" value="1"/>
</dbReference>
<accession>A0AB35U2S7</accession>
<dbReference type="Proteomes" id="UP001286174">
    <property type="component" value="Unassembled WGS sequence"/>
</dbReference>
<dbReference type="GO" id="GO:0016791">
    <property type="term" value="F:phosphatase activity"/>
    <property type="evidence" value="ECO:0007669"/>
    <property type="project" value="TreeGrafter"/>
</dbReference>
<keyword evidence="1" id="KW-0378">Hydrolase</keyword>
<dbReference type="SFLD" id="SFLDG01140">
    <property type="entry name" value="C2.B:_Phosphomannomutase_and_P"/>
    <property type="match status" value="1"/>
</dbReference>
<dbReference type="Gene3D" id="3.40.50.1000">
    <property type="entry name" value="HAD superfamily/HAD-like"/>
    <property type="match status" value="1"/>
</dbReference>
<organism evidence="1 2">
    <name type="scientific">Grylomicrobium aquisgranensis</name>
    <dbReference type="NCBI Taxonomy" id="2926318"/>
    <lineage>
        <taxon>Bacteria</taxon>
        <taxon>Bacillati</taxon>
        <taxon>Bacillota</taxon>
        <taxon>Erysipelotrichia</taxon>
        <taxon>Erysipelotrichales</taxon>
        <taxon>Erysipelotrichaceae</taxon>
        <taxon>Grylomicrobium</taxon>
    </lineage>
</organism>
<dbReference type="PANTHER" id="PTHR10000">
    <property type="entry name" value="PHOSPHOSERINE PHOSPHATASE"/>
    <property type="match status" value="1"/>
</dbReference>
<evidence type="ECO:0000313" key="1">
    <source>
        <dbReference type="EMBL" id="MDX8418552.1"/>
    </source>
</evidence>